<dbReference type="PANTHER" id="PTHR42920">
    <property type="entry name" value="OS03G0707200 PROTEIN-RELATED"/>
    <property type="match status" value="1"/>
</dbReference>
<evidence type="ECO:0000313" key="9">
    <source>
        <dbReference type="Proteomes" id="UP001485043"/>
    </source>
</evidence>
<dbReference type="PANTHER" id="PTHR42920:SF23">
    <property type="entry name" value="EAMA DOMAIN-CONTAINING PROTEIN"/>
    <property type="match status" value="1"/>
</dbReference>
<comment type="caution">
    <text evidence="8">The sequence shown here is derived from an EMBL/GenBank/DDBJ whole genome shotgun (WGS) entry which is preliminary data.</text>
</comment>
<evidence type="ECO:0000256" key="6">
    <source>
        <dbReference type="SAM" id="MobiDB-lite"/>
    </source>
</evidence>
<gene>
    <name evidence="8" type="ORF">WJX84_007575</name>
</gene>
<keyword evidence="5 7" id="KW-0472">Membrane</keyword>
<dbReference type="InterPro" id="IPR051258">
    <property type="entry name" value="Diverse_Substrate_Transporter"/>
</dbReference>
<dbReference type="Proteomes" id="UP001485043">
    <property type="component" value="Unassembled WGS sequence"/>
</dbReference>
<dbReference type="AlphaFoldDB" id="A0AAW1RXB0"/>
<evidence type="ECO:0000256" key="4">
    <source>
        <dbReference type="ARBA" id="ARBA00022989"/>
    </source>
</evidence>
<keyword evidence="9" id="KW-1185">Reference proteome</keyword>
<feature type="compositionally biased region" description="Basic and acidic residues" evidence="6">
    <location>
        <begin position="810"/>
        <end position="820"/>
    </location>
</feature>
<feature type="compositionally biased region" description="Polar residues" evidence="6">
    <location>
        <begin position="833"/>
        <end position="853"/>
    </location>
</feature>
<accession>A0AAW1RXB0</accession>
<proteinExistence type="predicted"/>
<keyword evidence="3 7" id="KW-0812">Transmembrane</keyword>
<feature type="transmembrane region" description="Helical" evidence="7">
    <location>
        <begin position="280"/>
        <end position="298"/>
    </location>
</feature>
<keyword evidence="4 7" id="KW-1133">Transmembrane helix</keyword>
<evidence type="ECO:0000256" key="5">
    <source>
        <dbReference type="ARBA" id="ARBA00023136"/>
    </source>
</evidence>
<evidence type="ECO:0000256" key="2">
    <source>
        <dbReference type="ARBA" id="ARBA00022475"/>
    </source>
</evidence>
<feature type="transmembrane region" description="Helical" evidence="7">
    <location>
        <begin position="241"/>
        <end position="259"/>
    </location>
</feature>
<evidence type="ECO:0000313" key="8">
    <source>
        <dbReference type="EMBL" id="KAK9838418.1"/>
    </source>
</evidence>
<name>A0AAW1RXB0_9CHLO</name>
<reference evidence="8 9" key="1">
    <citation type="journal article" date="2024" name="Nat. Commun.">
        <title>Phylogenomics reveals the evolutionary origins of lichenization in chlorophyte algae.</title>
        <authorList>
            <person name="Puginier C."/>
            <person name="Libourel C."/>
            <person name="Otte J."/>
            <person name="Skaloud P."/>
            <person name="Haon M."/>
            <person name="Grisel S."/>
            <person name="Petersen M."/>
            <person name="Berrin J.G."/>
            <person name="Delaux P.M."/>
            <person name="Dal Grande F."/>
            <person name="Keller J."/>
        </authorList>
    </citation>
    <scope>NUCLEOTIDE SEQUENCE [LARGE SCALE GENOMIC DNA]</scope>
    <source>
        <strain evidence="8 9">SAG 2523</strain>
    </source>
</reference>
<organism evidence="8 9">
    <name type="scientific">Apatococcus fuscideae</name>
    <dbReference type="NCBI Taxonomy" id="2026836"/>
    <lineage>
        <taxon>Eukaryota</taxon>
        <taxon>Viridiplantae</taxon>
        <taxon>Chlorophyta</taxon>
        <taxon>core chlorophytes</taxon>
        <taxon>Trebouxiophyceae</taxon>
        <taxon>Chlorellales</taxon>
        <taxon>Chlorellaceae</taxon>
        <taxon>Apatococcus</taxon>
    </lineage>
</organism>
<evidence type="ECO:0008006" key="10">
    <source>
        <dbReference type="Google" id="ProtNLM"/>
    </source>
</evidence>
<evidence type="ECO:0000256" key="1">
    <source>
        <dbReference type="ARBA" id="ARBA00004651"/>
    </source>
</evidence>
<dbReference type="EMBL" id="JALJOV010001905">
    <property type="protein sequence ID" value="KAK9838418.1"/>
    <property type="molecule type" value="Genomic_DNA"/>
</dbReference>
<feature type="transmembrane region" description="Helical" evidence="7">
    <location>
        <begin position="210"/>
        <end position="226"/>
    </location>
</feature>
<sequence length="1007" mass="108278">MHAPQERSPQTRRRPGQPSYHNSDHEAAPRQVRTQAAKISEETATEGQTRLIAQICIAGCALLWGTYTPAIRLAYNSPLPPDPAVVTAVRATIQATVLFTVLQLQSNDQGKLDDDVAGDDGASMASQDRMSDQLDPTQPLSFVRGLLNTTSGSFWIMGAELGFWNFAAGFAQAEGLEFTSATRGSFLMSITALLTPGLAILGGEATTRSTIIASLMAVLGVGLIVADDTAGVPGVSASNQMIGDIAILVSACFYSLLTVRLGRYARQAAPVRLASSKSSALALIALSSLGLVAVNRVLTGEGVASLWGNPFNLVALGAITWTALGPGAGAAFLQSKGQGTVPASQAQVILTSVPLCSKPFVSTWSFGQRSLAHQGQPLTERNYMPPPNESSDSYSAAFDRAQAVVRGNVLAGEPTAIHLVGASGDYLGQEHAHAGRSPSLRCRGVTVVQVVLVWDEEADMEDWESHERPGLDALTVGIWDPEDGECEAEAVYRLCKGMRAQLMPVPSPAGDVLAWPASASRMALMDTAELENKIVFELAAPFNYAKKAAPPIGASDFDIILWSLDGLYLAVWTRYGVQPAWEPPVQTSQLVIHAVETGQCTASLAFRDVSAMQWTEAGTLQVQGCNASTGATVLSFLGPHGLIRELRLEGRWDEETMMPPRPSPSPGGQKLPTWGERDGKLLAYLPKNGGLLQFAEVEAIKSGPVDQHPRGLSPGAQPATRPDAQECSDSGQEAFRQKVKGRIPFFLSHSCMGVCHAAHGGSMRSLNLRPPDPSCPMNPWERIFWVAGLKADLRRSLLDAFEKGGPQIDELIKNGGKEDPPSAQPRDPASKADSLSSQPGDPATKNGSPSKQPTDPAKLDYDTMSREDLYEELALRGVELRPRARDRAANLLKQTIVSQAVAGRTEDVENLMGLEKSGLDLSHPSLGMDEDGLKTYLLRRGMRLAPEFSLLIETIKEVLMNDYGIVVKQASQPRDFLTQILREETYKIRRHRNINNPDRDVPVGVSI</sequence>
<dbReference type="GO" id="GO:0005886">
    <property type="term" value="C:plasma membrane"/>
    <property type="evidence" value="ECO:0007669"/>
    <property type="project" value="UniProtKB-SubCell"/>
</dbReference>
<feature type="region of interest" description="Disordered" evidence="6">
    <location>
        <begin position="703"/>
        <end position="730"/>
    </location>
</feature>
<evidence type="ECO:0000256" key="7">
    <source>
        <dbReference type="SAM" id="Phobius"/>
    </source>
</evidence>
<feature type="region of interest" description="Disordered" evidence="6">
    <location>
        <begin position="110"/>
        <end position="132"/>
    </location>
</feature>
<feature type="transmembrane region" description="Helical" evidence="7">
    <location>
        <begin position="185"/>
        <end position="203"/>
    </location>
</feature>
<protein>
    <recommendedName>
        <fullName evidence="10">EamA domain-containing protein</fullName>
    </recommendedName>
</protein>
<feature type="region of interest" description="Disordered" evidence="6">
    <location>
        <begin position="808"/>
        <end position="861"/>
    </location>
</feature>
<keyword evidence="2" id="KW-1003">Cell membrane</keyword>
<evidence type="ECO:0000256" key="3">
    <source>
        <dbReference type="ARBA" id="ARBA00022692"/>
    </source>
</evidence>
<feature type="region of interest" description="Disordered" evidence="6">
    <location>
        <begin position="1"/>
        <end position="41"/>
    </location>
</feature>
<comment type="subcellular location">
    <subcellularLocation>
        <location evidence="1">Cell membrane</location>
        <topology evidence="1">Multi-pass membrane protein</topology>
    </subcellularLocation>
</comment>